<reference evidence="6" key="1">
    <citation type="submission" date="2025-08" db="UniProtKB">
        <authorList>
            <consortium name="Ensembl"/>
        </authorList>
    </citation>
    <scope>IDENTIFICATION</scope>
</reference>
<accession>A0A2K6G0K0</accession>
<dbReference type="PROSITE" id="PS50001">
    <property type="entry name" value="SH2"/>
    <property type="match status" value="1"/>
</dbReference>
<dbReference type="SMART" id="SM00233">
    <property type="entry name" value="PH"/>
    <property type="match status" value="1"/>
</dbReference>
<evidence type="ECO:0000313" key="6">
    <source>
        <dbReference type="Ensembl" id="ENSPCOP00000019782.1"/>
    </source>
</evidence>
<evidence type="ECO:0000256" key="3">
    <source>
        <dbReference type="PROSITE-ProRule" id="PRU00191"/>
    </source>
</evidence>
<feature type="compositionally biased region" description="Pro residues" evidence="4">
    <location>
        <begin position="277"/>
        <end position="292"/>
    </location>
</feature>
<dbReference type="CDD" id="cd10404">
    <property type="entry name" value="SH2_STAP2"/>
    <property type="match status" value="1"/>
</dbReference>
<dbReference type="Proteomes" id="UP000233160">
    <property type="component" value="Unassembled WGS sequence"/>
</dbReference>
<feature type="domain" description="SH2" evidence="5">
    <location>
        <begin position="156"/>
        <end position="233"/>
    </location>
</feature>
<dbReference type="Gene3D" id="3.30.505.10">
    <property type="entry name" value="SH2 domain"/>
    <property type="match status" value="1"/>
</dbReference>
<dbReference type="KEGG" id="pcoq:105811950"/>
<dbReference type="SUPFAM" id="SSF55550">
    <property type="entry name" value="SH2 domain"/>
    <property type="match status" value="1"/>
</dbReference>
<protein>
    <submittedName>
        <fullName evidence="6">Signal transducing adaptor family member 2</fullName>
    </submittedName>
</protein>
<feature type="compositionally biased region" description="Polar residues" evidence="4">
    <location>
        <begin position="368"/>
        <end position="385"/>
    </location>
</feature>
<gene>
    <name evidence="6" type="primary">STAP2</name>
</gene>
<dbReference type="InterPro" id="IPR035878">
    <property type="entry name" value="STAP2_SH2"/>
</dbReference>
<proteinExistence type="predicted"/>
<dbReference type="InterPro" id="IPR011993">
    <property type="entry name" value="PH-like_dom_sf"/>
</dbReference>
<dbReference type="RefSeq" id="XP_012501710.1">
    <property type="nucleotide sequence ID" value="XM_012646256.1"/>
</dbReference>
<dbReference type="GO" id="GO:0035591">
    <property type="term" value="F:signaling adaptor activity"/>
    <property type="evidence" value="ECO:0007669"/>
    <property type="project" value="InterPro"/>
</dbReference>
<dbReference type="PANTHER" id="PTHR16186:SF11">
    <property type="entry name" value="SIGNAL-TRANSDUCING ADAPTOR PROTEIN 2"/>
    <property type="match status" value="1"/>
</dbReference>
<keyword evidence="2 3" id="KW-0727">SH2 domain</keyword>
<evidence type="ECO:0000256" key="4">
    <source>
        <dbReference type="SAM" id="MobiDB-lite"/>
    </source>
</evidence>
<dbReference type="AlphaFoldDB" id="A0A2K6G0K0"/>
<dbReference type="GO" id="GO:0005886">
    <property type="term" value="C:plasma membrane"/>
    <property type="evidence" value="ECO:0007669"/>
    <property type="project" value="Ensembl"/>
</dbReference>
<feature type="region of interest" description="Disordered" evidence="4">
    <location>
        <begin position="271"/>
        <end position="389"/>
    </location>
</feature>
<dbReference type="OrthoDB" id="6086001at2759"/>
<dbReference type="InterPro" id="IPR001849">
    <property type="entry name" value="PH_domain"/>
</dbReference>
<evidence type="ECO:0000256" key="2">
    <source>
        <dbReference type="ARBA" id="ARBA00022999"/>
    </source>
</evidence>
<evidence type="ECO:0000313" key="7">
    <source>
        <dbReference type="Proteomes" id="UP000233160"/>
    </source>
</evidence>
<dbReference type="Ensembl" id="ENSPCOT00000030433.1">
    <property type="protein sequence ID" value="ENSPCOP00000019782.1"/>
    <property type="gene ID" value="ENSPCOG00000021854.1"/>
</dbReference>
<dbReference type="InterPro" id="IPR039111">
    <property type="entry name" value="STAP1/STAP2"/>
</dbReference>
<dbReference type="STRING" id="379532.ENSPCOP00000019782"/>
<keyword evidence="1" id="KW-0597">Phosphoprotein</keyword>
<dbReference type="InterPro" id="IPR036860">
    <property type="entry name" value="SH2_dom_sf"/>
</dbReference>
<dbReference type="SUPFAM" id="SSF50729">
    <property type="entry name" value="PH domain-like"/>
    <property type="match status" value="1"/>
</dbReference>
<dbReference type="FunFam" id="2.30.29.30:FF:000527">
    <property type="entry name" value="Signal transducing adaptor family member 2"/>
    <property type="match status" value="1"/>
</dbReference>
<feature type="compositionally biased region" description="Low complexity" evidence="4">
    <location>
        <begin position="293"/>
        <end position="302"/>
    </location>
</feature>
<dbReference type="PANTHER" id="PTHR16186">
    <property type="entry name" value="SIGNAL-TRANSDUCING ADAPTOR PROTEIN-RELATED"/>
    <property type="match status" value="1"/>
</dbReference>
<dbReference type="GeneID" id="105811950"/>
<evidence type="ECO:0000259" key="5">
    <source>
        <dbReference type="PROSITE" id="PS50001"/>
    </source>
</evidence>
<evidence type="ECO:0000256" key="1">
    <source>
        <dbReference type="ARBA" id="ARBA00022553"/>
    </source>
</evidence>
<dbReference type="InterPro" id="IPR000980">
    <property type="entry name" value="SH2"/>
</dbReference>
<dbReference type="GeneTree" id="ENSGT00530000063841"/>
<reference evidence="6" key="2">
    <citation type="submission" date="2025-09" db="UniProtKB">
        <authorList>
            <consortium name="Ensembl"/>
        </authorList>
    </citation>
    <scope>IDENTIFICATION</scope>
</reference>
<dbReference type="Gene3D" id="2.30.29.30">
    <property type="entry name" value="Pleckstrin-homology domain (PH domain)/Phosphotyrosine-binding domain (PTB)"/>
    <property type="match status" value="1"/>
</dbReference>
<sequence length="410" mass="45341">MASAQNPPRVPKPRGVLPSHYYESFLEKKGPCDLDYKKFWAGLQGLTIYFYNSNRDFQHVEKLNLGAFVKLRDEVPRGSSWDPGIHFSLVLSNQEIKFKVESLESREMWKGFILTVVERRVPSNLTLLPGHLYMMAEALAKEEARRALETPSCFLKVSRLEAQLLLERYPECGNLLLRPSGDGTDGVSVTTRQRLHGAHVVRHYKVKREGPKYVIDVEDPFSCASLDAVVNYFVTHTNGALVPFLPEEDYEKVLGYVEADKENGETVWVVPSALGPGPAPPAGGPKLPPPASLPLSSQDKLPLLPPLPPVPSQEENYVTPIGDAPAADYENQDVPSPSRPVVPKPKLAKVQAKLPRPPTAPKPDLKLLNSSLTRKPAASSAQPFSATAGLADVTAELQKKLQRRRRALEQ</sequence>
<organism evidence="6 7">
    <name type="scientific">Propithecus coquereli</name>
    <name type="common">Coquerel's sifaka</name>
    <name type="synonym">Propithecus verreauxi coquereli</name>
    <dbReference type="NCBI Taxonomy" id="379532"/>
    <lineage>
        <taxon>Eukaryota</taxon>
        <taxon>Metazoa</taxon>
        <taxon>Chordata</taxon>
        <taxon>Craniata</taxon>
        <taxon>Vertebrata</taxon>
        <taxon>Euteleostomi</taxon>
        <taxon>Mammalia</taxon>
        <taxon>Eutheria</taxon>
        <taxon>Euarchontoglires</taxon>
        <taxon>Primates</taxon>
        <taxon>Strepsirrhini</taxon>
        <taxon>Lemuriformes</taxon>
        <taxon>Indriidae</taxon>
        <taxon>Propithecus</taxon>
    </lineage>
</organism>
<dbReference type="CTD" id="55620"/>
<dbReference type="OMA" id="SQLPPCY"/>
<name>A0A2K6G0K0_PROCO</name>
<keyword evidence="7" id="KW-1185">Reference proteome</keyword>